<dbReference type="RefSeq" id="WP_142851115.1">
    <property type="nucleotide sequence ID" value="NZ_SGOB01000001.1"/>
</dbReference>
<reference evidence="1 2" key="1">
    <citation type="journal article" date="2019" name="Appl. Microbiol. Biotechnol.">
        <title>Differential efficiency of wild type rhizogenic strains for rol gene transformation of plants.</title>
        <authorList>
            <person name="Desmet S."/>
            <person name="De Keyser E."/>
            <person name="Van Vaerenbergh J."/>
            <person name="Baeyen S."/>
            <person name="Van Huylenbroeck J."/>
            <person name="Geelen D."/>
            <person name="Dhooghe E."/>
        </authorList>
    </citation>
    <scope>NUCLEOTIDE SEQUENCE [LARGE SCALE GENOMIC DNA]</scope>
    <source>
        <strain evidence="1 2">B 4.1</strain>
    </source>
</reference>
<proteinExistence type="predicted"/>
<accession>A0AA94VFG7</accession>
<organism evidence="1 2">
    <name type="scientific">Rhizobium rhizogenes</name>
    <name type="common">Agrobacterium rhizogenes</name>
    <dbReference type="NCBI Taxonomy" id="359"/>
    <lineage>
        <taxon>Bacteria</taxon>
        <taxon>Pseudomonadati</taxon>
        <taxon>Pseudomonadota</taxon>
        <taxon>Alphaproteobacteria</taxon>
        <taxon>Hyphomicrobiales</taxon>
        <taxon>Rhizobiaceae</taxon>
        <taxon>Rhizobium/Agrobacterium group</taxon>
        <taxon>Rhizobium</taxon>
    </lineage>
</organism>
<evidence type="ECO:0000313" key="1">
    <source>
        <dbReference type="EMBL" id="TRA90924.1"/>
    </source>
</evidence>
<dbReference type="AlphaFoldDB" id="A0AA94VFG7"/>
<dbReference type="EMBL" id="SGOB01000001">
    <property type="protein sequence ID" value="TRA90924.1"/>
    <property type="molecule type" value="Genomic_DNA"/>
</dbReference>
<sequence>MNDRRQDIPEGSVVTIDGLEFAVKHNPHFSAFDLYQRGELMLTVNAKILPTIADAVKFP</sequence>
<dbReference type="Proteomes" id="UP000320858">
    <property type="component" value="Unassembled WGS sequence"/>
</dbReference>
<protein>
    <submittedName>
        <fullName evidence="1">Uncharacterized protein</fullName>
    </submittedName>
</protein>
<comment type="caution">
    <text evidence="1">The sequence shown here is derived from an EMBL/GenBank/DDBJ whole genome shotgun (WGS) entry which is preliminary data.</text>
</comment>
<name>A0AA94VFG7_RHIRH</name>
<evidence type="ECO:0000313" key="2">
    <source>
        <dbReference type="Proteomes" id="UP000320858"/>
    </source>
</evidence>
<gene>
    <name evidence="1" type="ORF">EXN24_05285</name>
</gene>